<keyword evidence="5 6" id="KW-0560">Oxidoreductase</keyword>
<comment type="cofactor">
    <cofactor evidence="1 6">
        <name>FAD</name>
        <dbReference type="ChEBI" id="CHEBI:57692"/>
    </cofactor>
</comment>
<organism evidence="10 11">
    <name type="scientific">Planosporangium thailandense</name>
    <dbReference type="NCBI Taxonomy" id="765197"/>
    <lineage>
        <taxon>Bacteria</taxon>
        <taxon>Bacillati</taxon>
        <taxon>Actinomycetota</taxon>
        <taxon>Actinomycetes</taxon>
        <taxon>Micromonosporales</taxon>
        <taxon>Micromonosporaceae</taxon>
        <taxon>Planosporangium</taxon>
    </lineage>
</organism>
<sequence>MHSATMSPLARERALAAMSGGPELDVVVVGGGVVGAGAALDAATRGLSVGLVEAADWASGTSSRSSKLIHGGLRYLEMLDFGLVREALRERGLLLQRIAPHLVHPVPFLYPLRHRGWERLYAGAGVLLYDTMGVSSGHSRGLPWHRHLTRRGALEACPALRGDALVGAVQYYDAQVDDARFVTFLVRSAMAYGAHAASRTPVVGFLREGDRVTGVRVHDLEHDREFEVRARQVINATGVWTDDTQALLGERGRFNVRASKGVHLLVPRDRIQSSTGLITRTASSVLFVIPWDRHWIIGTTDTDWRLDKRHPAASSTDIDYLLEQVNQVLVTPLTRDDVQGVYVGLRPLLSGESELTSKLSREHTVASPAPGLVVVAGGKYTTYRVMARDAVDAAAKGLDRAVPASCTDVIPLLGAEGFTALWNRRRTLAADSGLHVARVEHLLHRYGTLTEEVLALVRKEPGMGEPLDGAEDYLRAEVAYAASHEDARHLEDVLTRRTRISIETPDRGAAAARPAAELMAAVIGWGDDRIDHEVEHYLQRVRAERASQEQDDDEAADAARLTGPELAPLGG</sequence>
<dbReference type="PANTHER" id="PTHR11985:SF31">
    <property type="entry name" value="GLYCEROL-3-PHOSPHATE DEHYDROGENASE 2"/>
    <property type="match status" value="1"/>
</dbReference>
<comment type="caution">
    <text evidence="10">The sequence shown here is derived from an EMBL/GenBank/DDBJ whole genome shotgun (WGS) entry which is preliminary data.</text>
</comment>
<feature type="domain" description="FAD dependent oxidoreductase" evidence="8">
    <location>
        <begin position="25"/>
        <end position="378"/>
    </location>
</feature>
<evidence type="ECO:0000256" key="5">
    <source>
        <dbReference type="ARBA" id="ARBA00023002"/>
    </source>
</evidence>
<dbReference type="SUPFAM" id="SSF51905">
    <property type="entry name" value="FAD/NAD(P)-binding domain"/>
    <property type="match status" value="1"/>
</dbReference>
<evidence type="ECO:0000313" key="10">
    <source>
        <dbReference type="EMBL" id="NJC72239.1"/>
    </source>
</evidence>
<evidence type="ECO:0000256" key="2">
    <source>
        <dbReference type="ARBA" id="ARBA00007330"/>
    </source>
</evidence>
<dbReference type="InterPro" id="IPR031656">
    <property type="entry name" value="DAO_C"/>
</dbReference>
<dbReference type="PRINTS" id="PR01001">
    <property type="entry name" value="FADG3PDH"/>
</dbReference>
<gene>
    <name evidence="10" type="ORF">HC031_21320</name>
</gene>
<evidence type="ECO:0000313" key="11">
    <source>
        <dbReference type="Proteomes" id="UP000722989"/>
    </source>
</evidence>
<dbReference type="EMBL" id="JAATVY010000017">
    <property type="protein sequence ID" value="NJC72239.1"/>
    <property type="molecule type" value="Genomic_DNA"/>
</dbReference>
<name>A0ABX0Y1K4_9ACTN</name>
<comment type="similarity">
    <text evidence="2 6">Belongs to the FAD-dependent glycerol-3-phosphate dehydrogenase family.</text>
</comment>
<evidence type="ECO:0000256" key="6">
    <source>
        <dbReference type="RuleBase" id="RU361217"/>
    </source>
</evidence>
<evidence type="ECO:0000259" key="8">
    <source>
        <dbReference type="Pfam" id="PF01266"/>
    </source>
</evidence>
<evidence type="ECO:0000256" key="1">
    <source>
        <dbReference type="ARBA" id="ARBA00001974"/>
    </source>
</evidence>
<feature type="region of interest" description="Disordered" evidence="7">
    <location>
        <begin position="543"/>
        <end position="571"/>
    </location>
</feature>
<keyword evidence="11" id="KW-1185">Reference proteome</keyword>
<dbReference type="Pfam" id="PF16901">
    <property type="entry name" value="DAO_C"/>
    <property type="match status" value="1"/>
</dbReference>
<dbReference type="Proteomes" id="UP000722989">
    <property type="component" value="Unassembled WGS sequence"/>
</dbReference>
<dbReference type="EC" id="1.1.5.3" evidence="6"/>
<dbReference type="Gene3D" id="3.30.9.10">
    <property type="entry name" value="D-Amino Acid Oxidase, subunit A, domain 2"/>
    <property type="match status" value="1"/>
</dbReference>
<comment type="catalytic activity">
    <reaction evidence="6">
        <text>a quinone + sn-glycerol 3-phosphate = dihydroxyacetone phosphate + a quinol</text>
        <dbReference type="Rhea" id="RHEA:18977"/>
        <dbReference type="ChEBI" id="CHEBI:24646"/>
        <dbReference type="ChEBI" id="CHEBI:57597"/>
        <dbReference type="ChEBI" id="CHEBI:57642"/>
        <dbReference type="ChEBI" id="CHEBI:132124"/>
        <dbReference type="EC" id="1.1.5.3"/>
    </reaction>
</comment>
<reference evidence="10 11" key="1">
    <citation type="submission" date="2020-03" db="EMBL/GenBank/DDBJ databases">
        <title>WGS of the type strain of Planosporangium spp.</title>
        <authorList>
            <person name="Thawai C."/>
        </authorList>
    </citation>
    <scope>NUCLEOTIDE SEQUENCE [LARGE SCALE GENOMIC DNA]</scope>
    <source>
        <strain evidence="10 11">TBRC 5610</strain>
    </source>
</reference>
<dbReference type="Pfam" id="PF01266">
    <property type="entry name" value="DAO"/>
    <property type="match status" value="1"/>
</dbReference>
<accession>A0ABX0Y1K4</accession>
<dbReference type="PROSITE" id="PS00978">
    <property type="entry name" value="FAD_G3PDH_2"/>
    <property type="match status" value="1"/>
</dbReference>
<dbReference type="PANTHER" id="PTHR11985">
    <property type="entry name" value="GLYCEROL-3-PHOSPHATE DEHYDROGENASE"/>
    <property type="match status" value="1"/>
</dbReference>
<keyword evidence="4" id="KW-0274">FAD</keyword>
<dbReference type="Gene3D" id="3.50.50.60">
    <property type="entry name" value="FAD/NAD(P)-binding domain"/>
    <property type="match status" value="1"/>
</dbReference>
<proteinExistence type="inferred from homology"/>
<dbReference type="PROSITE" id="PS00977">
    <property type="entry name" value="FAD_G3PDH_1"/>
    <property type="match status" value="1"/>
</dbReference>
<dbReference type="InterPro" id="IPR006076">
    <property type="entry name" value="FAD-dep_OxRdtase"/>
</dbReference>
<evidence type="ECO:0000256" key="4">
    <source>
        <dbReference type="ARBA" id="ARBA00022827"/>
    </source>
</evidence>
<evidence type="ECO:0000256" key="7">
    <source>
        <dbReference type="SAM" id="MobiDB-lite"/>
    </source>
</evidence>
<dbReference type="InterPro" id="IPR036188">
    <property type="entry name" value="FAD/NAD-bd_sf"/>
</dbReference>
<dbReference type="InterPro" id="IPR038299">
    <property type="entry name" value="DAO_C_sf"/>
</dbReference>
<dbReference type="Gene3D" id="1.10.8.870">
    <property type="entry name" value="Alpha-glycerophosphate oxidase, cap domain"/>
    <property type="match status" value="1"/>
</dbReference>
<evidence type="ECO:0000259" key="9">
    <source>
        <dbReference type="Pfam" id="PF16901"/>
    </source>
</evidence>
<dbReference type="RefSeq" id="WP_167927155.1">
    <property type="nucleotide sequence ID" value="NZ_JAATVY010000017.1"/>
</dbReference>
<keyword evidence="3 6" id="KW-0285">Flavoprotein</keyword>
<protein>
    <recommendedName>
        <fullName evidence="6">Glycerol-3-phosphate dehydrogenase</fullName>
        <ecNumber evidence="6">1.1.5.3</ecNumber>
    </recommendedName>
</protein>
<evidence type="ECO:0000256" key="3">
    <source>
        <dbReference type="ARBA" id="ARBA00022630"/>
    </source>
</evidence>
<feature type="domain" description="Alpha-glycerophosphate oxidase C-terminal" evidence="9">
    <location>
        <begin position="405"/>
        <end position="529"/>
    </location>
</feature>
<dbReference type="InterPro" id="IPR000447">
    <property type="entry name" value="G3P_DH_FAD-dep"/>
</dbReference>